<feature type="transmembrane region" description="Helical" evidence="1">
    <location>
        <begin position="101"/>
        <end position="123"/>
    </location>
</feature>
<feature type="transmembrane region" description="Helical" evidence="1">
    <location>
        <begin position="78"/>
        <end position="95"/>
    </location>
</feature>
<gene>
    <name evidence="2" type="ORF">ACFOES_05535</name>
</gene>
<feature type="transmembrane region" description="Helical" evidence="1">
    <location>
        <begin position="53"/>
        <end position="71"/>
    </location>
</feature>
<name>A0ABV7AF39_9RHOB</name>
<reference evidence="3" key="1">
    <citation type="journal article" date="2019" name="Int. J. Syst. Evol. Microbiol.">
        <title>The Global Catalogue of Microorganisms (GCM) 10K type strain sequencing project: providing services to taxonomists for standard genome sequencing and annotation.</title>
        <authorList>
            <consortium name="The Broad Institute Genomics Platform"/>
            <consortium name="The Broad Institute Genome Sequencing Center for Infectious Disease"/>
            <person name="Wu L."/>
            <person name="Ma J."/>
        </authorList>
    </citation>
    <scope>NUCLEOTIDE SEQUENCE [LARGE SCALE GENOMIC DNA]</scope>
    <source>
        <strain evidence="3">KCTC 62192</strain>
    </source>
</reference>
<protein>
    <submittedName>
        <fullName evidence="2">Uncharacterized protein</fullName>
    </submittedName>
</protein>
<comment type="caution">
    <text evidence="2">The sequence shown here is derived from an EMBL/GenBank/DDBJ whole genome shotgun (WGS) entry which is preliminary data.</text>
</comment>
<dbReference type="Proteomes" id="UP001595443">
    <property type="component" value="Unassembled WGS sequence"/>
</dbReference>
<feature type="transmembrane region" description="Helical" evidence="1">
    <location>
        <begin position="28"/>
        <end position="47"/>
    </location>
</feature>
<accession>A0ABV7AF39</accession>
<keyword evidence="1" id="KW-0472">Membrane</keyword>
<organism evidence="2 3">
    <name type="scientific">Acidimangrovimonas pyrenivorans</name>
    <dbReference type="NCBI Taxonomy" id="2030798"/>
    <lineage>
        <taxon>Bacteria</taxon>
        <taxon>Pseudomonadati</taxon>
        <taxon>Pseudomonadota</taxon>
        <taxon>Alphaproteobacteria</taxon>
        <taxon>Rhodobacterales</taxon>
        <taxon>Paracoccaceae</taxon>
        <taxon>Acidimangrovimonas</taxon>
    </lineage>
</organism>
<dbReference type="EMBL" id="JBHRSK010000004">
    <property type="protein sequence ID" value="MFC2967548.1"/>
    <property type="molecule type" value="Genomic_DNA"/>
</dbReference>
<evidence type="ECO:0000313" key="2">
    <source>
        <dbReference type="EMBL" id="MFC2967548.1"/>
    </source>
</evidence>
<keyword evidence="1" id="KW-0812">Transmembrane</keyword>
<keyword evidence="3" id="KW-1185">Reference proteome</keyword>
<evidence type="ECO:0000313" key="3">
    <source>
        <dbReference type="Proteomes" id="UP001595443"/>
    </source>
</evidence>
<sequence>MSAEQHIPRPTATGSPAPNSVAKTPNPFLLFIEIAGAAVFIGYMTYLHLLANPLAAGAAGIALGFAAILLLNTTRLRPLLVAGWAGAFGVAAWHFGWGPILIALAAVLGAAIKIGEMLFLSAFRG</sequence>
<dbReference type="RefSeq" id="WP_377832199.1">
    <property type="nucleotide sequence ID" value="NZ_JBHRSK010000004.1"/>
</dbReference>
<evidence type="ECO:0000256" key="1">
    <source>
        <dbReference type="SAM" id="Phobius"/>
    </source>
</evidence>
<keyword evidence="1" id="KW-1133">Transmembrane helix</keyword>
<proteinExistence type="predicted"/>